<evidence type="ECO:0000313" key="3">
    <source>
        <dbReference type="Proteomes" id="UP001165488"/>
    </source>
</evidence>
<feature type="transmembrane region" description="Helical" evidence="1">
    <location>
        <begin position="6"/>
        <end position="25"/>
    </location>
</feature>
<organism evidence="2 3">
    <name type="scientific">Belliella calami</name>
    <dbReference type="NCBI Taxonomy" id="2923436"/>
    <lineage>
        <taxon>Bacteria</taxon>
        <taxon>Pseudomonadati</taxon>
        <taxon>Bacteroidota</taxon>
        <taxon>Cytophagia</taxon>
        <taxon>Cytophagales</taxon>
        <taxon>Cyclobacteriaceae</taxon>
        <taxon>Belliella</taxon>
    </lineage>
</organism>
<proteinExistence type="predicted"/>
<protein>
    <submittedName>
        <fullName evidence="2">Uncharacterized protein</fullName>
    </submittedName>
</protein>
<dbReference type="EMBL" id="JAKZGS010000001">
    <property type="protein sequence ID" value="MCH7396684.1"/>
    <property type="molecule type" value="Genomic_DNA"/>
</dbReference>
<comment type="caution">
    <text evidence="2">The sequence shown here is derived from an EMBL/GenBank/DDBJ whole genome shotgun (WGS) entry which is preliminary data.</text>
</comment>
<keyword evidence="1" id="KW-1133">Transmembrane helix</keyword>
<dbReference type="RefSeq" id="WP_241273205.1">
    <property type="nucleotide sequence ID" value="NZ_JAKZGS010000001.1"/>
</dbReference>
<sequence length="118" mass="13498">MGFIPIFLTLGGAVMLFVMVIHQSLKSKKKQFETLCNDTWVGLTQVSSEASDITPSFEKINSLYKKTKSELKDDQLGFYNAQIKKPIQEAKLIRIHYNNIIAKRPYSFVAKIFNIQPI</sequence>
<dbReference type="Proteomes" id="UP001165488">
    <property type="component" value="Unassembled WGS sequence"/>
</dbReference>
<keyword evidence="1" id="KW-0812">Transmembrane</keyword>
<name>A0ABS9UJZ7_9BACT</name>
<gene>
    <name evidence="2" type="ORF">MM236_01740</name>
</gene>
<keyword evidence="3" id="KW-1185">Reference proteome</keyword>
<reference evidence="2" key="1">
    <citation type="submission" date="2022-03" db="EMBL/GenBank/DDBJ databases">
        <title>De novo assembled genomes of Belliella spp. (Cyclobacteriaceae) strains.</title>
        <authorList>
            <person name="Szabo A."/>
            <person name="Korponai K."/>
            <person name="Felfoldi T."/>
        </authorList>
    </citation>
    <scope>NUCLEOTIDE SEQUENCE</scope>
    <source>
        <strain evidence="2">DSM 107340</strain>
    </source>
</reference>
<keyword evidence="1" id="KW-0472">Membrane</keyword>
<evidence type="ECO:0000313" key="2">
    <source>
        <dbReference type="EMBL" id="MCH7396684.1"/>
    </source>
</evidence>
<accession>A0ABS9UJZ7</accession>
<evidence type="ECO:0000256" key="1">
    <source>
        <dbReference type="SAM" id="Phobius"/>
    </source>
</evidence>